<evidence type="ECO:0000313" key="8">
    <source>
        <dbReference type="EMBL" id="KAL3419503.1"/>
    </source>
</evidence>
<dbReference type="InterPro" id="IPR023041">
    <property type="entry name" value="Glucose_rcpt_Git3-like_N"/>
</dbReference>
<feature type="domain" description="Glucose receptor Git3-like N-terminal" evidence="7">
    <location>
        <begin position="65"/>
        <end position="211"/>
    </location>
</feature>
<keyword evidence="3 6" id="KW-1133">Transmembrane helix</keyword>
<feature type="transmembrane region" description="Helical" evidence="6">
    <location>
        <begin position="229"/>
        <end position="249"/>
    </location>
</feature>
<feature type="transmembrane region" description="Helical" evidence="6">
    <location>
        <begin position="20"/>
        <end position="42"/>
    </location>
</feature>
<evidence type="ECO:0000256" key="4">
    <source>
        <dbReference type="ARBA" id="ARBA00023136"/>
    </source>
</evidence>
<organism evidence="8 9">
    <name type="scientific">Phlyctema vagabunda</name>
    <dbReference type="NCBI Taxonomy" id="108571"/>
    <lineage>
        <taxon>Eukaryota</taxon>
        <taxon>Fungi</taxon>
        <taxon>Dikarya</taxon>
        <taxon>Ascomycota</taxon>
        <taxon>Pezizomycotina</taxon>
        <taxon>Leotiomycetes</taxon>
        <taxon>Helotiales</taxon>
        <taxon>Dermateaceae</taxon>
        <taxon>Phlyctema</taxon>
    </lineage>
</organism>
<evidence type="ECO:0000256" key="5">
    <source>
        <dbReference type="SAM" id="MobiDB-lite"/>
    </source>
</evidence>
<dbReference type="EMBL" id="JBFCZG010000008">
    <property type="protein sequence ID" value="KAL3419503.1"/>
    <property type="molecule type" value="Genomic_DNA"/>
</dbReference>
<proteinExistence type="predicted"/>
<protein>
    <submittedName>
        <fullName evidence="8">Integral membrane protein</fullName>
    </submittedName>
</protein>
<dbReference type="Pfam" id="PF11710">
    <property type="entry name" value="Git3"/>
    <property type="match status" value="1"/>
</dbReference>
<dbReference type="Proteomes" id="UP001629113">
    <property type="component" value="Unassembled WGS sequence"/>
</dbReference>
<comment type="caution">
    <text evidence="8">The sequence shown here is derived from an EMBL/GenBank/DDBJ whole genome shotgun (WGS) entry which is preliminary data.</text>
</comment>
<keyword evidence="9" id="KW-1185">Reference proteome</keyword>
<keyword evidence="4 6" id="KW-0472">Membrane</keyword>
<feature type="transmembrane region" description="Helical" evidence="6">
    <location>
        <begin position="104"/>
        <end position="126"/>
    </location>
</feature>
<evidence type="ECO:0000259" key="7">
    <source>
        <dbReference type="Pfam" id="PF11710"/>
    </source>
</evidence>
<feature type="transmembrane region" description="Helical" evidence="6">
    <location>
        <begin position="188"/>
        <end position="209"/>
    </location>
</feature>
<comment type="subcellular location">
    <subcellularLocation>
        <location evidence="1">Membrane</location>
        <topology evidence="1">Multi-pass membrane protein</topology>
    </subcellularLocation>
</comment>
<gene>
    <name evidence="8" type="ORF">PVAG01_09725</name>
</gene>
<feature type="transmembrane region" description="Helical" evidence="6">
    <location>
        <begin position="138"/>
        <end position="161"/>
    </location>
</feature>
<evidence type="ECO:0000256" key="1">
    <source>
        <dbReference type="ARBA" id="ARBA00004141"/>
    </source>
</evidence>
<name>A0ABR4P866_9HELO</name>
<sequence length="392" mass="43466">MALTLASQTLSPLPSVLSKGLVAVTFCGFLSFVASVGLFLYLTYRLISWRRQSGSQAPTNQFLFLIYNLLLADIQQAMAFLLNVASLRRDGVVVGTSECWAQGWFVSTGDLASSVFIFAIAVHTFFSVVRQYRTPSWLFYTCIAACWIFVYVMGIIGPVMYGSNFYVRAGAWCWVNEEYQDERLWLHYMWIFIAMFGSIAIYTVIYFYIRRVSPASSVSLSSHSMSHGATPMMLLYPFIYTLCTAPLAVGRIASMAGQDISLAYFCIAGSMIACNGWLDVLLYASTRREIVFSEAPPSEETGLETFAFLGKGHRMGTVTTVEAGDSATATHRHKRSTSRMTRRDLEHNESAENLYGLGQIGVKDTVKVTVERSAKTSGEWGAGGSSVDSLRY</sequence>
<accession>A0ABR4P866</accession>
<evidence type="ECO:0000256" key="3">
    <source>
        <dbReference type="ARBA" id="ARBA00022989"/>
    </source>
</evidence>
<evidence type="ECO:0000256" key="6">
    <source>
        <dbReference type="SAM" id="Phobius"/>
    </source>
</evidence>
<dbReference type="PANTHER" id="PTHR23112:SF37">
    <property type="entry name" value="G PROTEIN-COUPLED RECEPTOR GPR1"/>
    <property type="match status" value="1"/>
</dbReference>
<dbReference type="Gene3D" id="1.20.1070.10">
    <property type="entry name" value="Rhodopsin 7-helix transmembrane proteins"/>
    <property type="match status" value="1"/>
</dbReference>
<dbReference type="PANTHER" id="PTHR23112">
    <property type="entry name" value="G PROTEIN-COUPLED RECEPTOR 157-RELATED"/>
    <property type="match status" value="1"/>
</dbReference>
<feature type="transmembrane region" description="Helical" evidence="6">
    <location>
        <begin position="62"/>
        <end position="84"/>
    </location>
</feature>
<dbReference type="SUPFAM" id="SSF81321">
    <property type="entry name" value="Family A G protein-coupled receptor-like"/>
    <property type="match status" value="1"/>
</dbReference>
<keyword evidence="2 6" id="KW-0812">Transmembrane</keyword>
<reference evidence="8 9" key="1">
    <citation type="submission" date="2024-06" db="EMBL/GenBank/DDBJ databases">
        <title>Complete genome of Phlyctema vagabunda strain 19-DSS-EL-015.</title>
        <authorList>
            <person name="Fiorenzani C."/>
        </authorList>
    </citation>
    <scope>NUCLEOTIDE SEQUENCE [LARGE SCALE GENOMIC DNA]</scope>
    <source>
        <strain evidence="8 9">19-DSS-EL-015</strain>
    </source>
</reference>
<evidence type="ECO:0000256" key="2">
    <source>
        <dbReference type="ARBA" id="ARBA00022692"/>
    </source>
</evidence>
<feature type="region of interest" description="Disordered" evidence="5">
    <location>
        <begin position="373"/>
        <end position="392"/>
    </location>
</feature>
<feature type="transmembrane region" description="Helical" evidence="6">
    <location>
        <begin position="261"/>
        <end position="284"/>
    </location>
</feature>
<evidence type="ECO:0000313" key="9">
    <source>
        <dbReference type="Proteomes" id="UP001629113"/>
    </source>
</evidence>